<dbReference type="EMBL" id="BSYO01000026">
    <property type="protein sequence ID" value="GMH23778.1"/>
    <property type="molecule type" value="Genomic_DNA"/>
</dbReference>
<name>A0AAD3T595_NEPGR</name>
<proteinExistence type="predicted"/>
<gene>
    <name evidence="1" type="ORF">Nepgr_025621</name>
</gene>
<organism evidence="1 2">
    <name type="scientific">Nepenthes gracilis</name>
    <name type="common">Slender pitcher plant</name>
    <dbReference type="NCBI Taxonomy" id="150966"/>
    <lineage>
        <taxon>Eukaryota</taxon>
        <taxon>Viridiplantae</taxon>
        <taxon>Streptophyta</taxon>
        <taxon>Embryophyta</taxon>
        <taxon>Tracheophyta</taxon>
        <taxon>Spermatophyta</taxon>
        <taxon>Magnoliopsida</taxon>
        <taxon>eudicotyledons</taxon>
        <taxon>Gunneridae</taxon>
        <taxon>Pentapetalae</taxon>
        <taxon>Caryophyllales</taxon>
        <taxon>Nepenthaceae</taxon>
        <taxon>Nepenthes</taxon>
    </lineage>
</organism>
<evidence type="ECO:0000313" key="2">
    <source>
        <dbReference type="Proteomes" id="UP001279734"/>
    </source>
</evidence>
<reference evidence="1" key="1">
    <citation type="submission" date="2023-05" db="EMBL/GenBank/DDBJ databases">
        <title>Nepenthes gracilis genome sequencing.</title>
        <authorList>
            <person name="Fukushima K."/>
        </authorList>
    </citation>
    <scope>NUCLEOTIDE SEQUENCE</scope>
    <source>
        <strain evidence="1">SING2019-196</strain>
    </source>
</reference>
<dbReference type="Proteomes" id="UP001279734">
    <property type="component" value="Unassembled WGS sequence"/>
</dbReference>
<accession>A0AAD3T595</accession>
<keyword evidence="2" id="KW-1185">Reference proteome</keyword>
<evidence type="ECO:0000313" key="1">
    <source>
        <dbReference type="EMBL" id="GMH23778.1"/>
    </source>
</evidence>
<protein>
    <submittedName>
        <fullName evidence="1">Uncharacterized protein</fullName>
    </submittedName>
</protein>
<comment type="caution">
    <text evidence="1">The sequence shown here is derived from an EMBL/GenBank/DDBJ whole genome shotgun (WGS) entry which is preliminary data.</text>
</comment>
<dbReference type="AlphaFoldDB" id="A0AAD3T595"/>
<sequence>MHPGSDAYAYKWTRIQALRNLLAAKPADVIGVCNLNLTHSIVRMTKDDQFTVIFNS</sequence>